<dbReference type="InterPro" id="IPR046677">
    <property type="entry name" value="DUF6547"/>
</dbReference>
<dbReference type="Proteomes" id="UP001596052">
    <property type="component" value="Unassembled WGS sequence"/>
</dbReference>
<evidence type="ECO:0000313" key="2">
    <source>
        <dbReference type="Proteomes" id="UP001596052"/>
    </source>
</evidence>
<gene>
    <name evidence="1" type="ORF">ACFQDI_03175</name>
</gene>
<evidence type="ECO:0000313" key="1">
    <source>
        <dbReference type="EMBL" id="MFC5453848.1"/>
    </source>
</evidence>
<reference evidence="2" key="1">
    <citation type="journal article" date="2019" name="Int. J. Syst. Evol. Microbiol.">
        <title>The Global Catalogue of Microorganisms (GCM) 10K type strain sequencing project: providing services to taxonomists for standard genome sequencing and annotation.</title>
        <authorList>
            <consortium name="The Broad Institute Genomics Platform"/>
            <consortium name="The Broad Institute Genome Sequencing Center for Infectious Disease"/>
            <person name="Wu L."/>
            <person name="Ma J."/>
        </authorList>
    </citation>
    <scope>NUCLEOTIDE SEQUENCE [LARGE SCALE GENOMIC DNA]</scope>
    <source>
        <strain evidence="2">CGMCC 4.1469</strain>
    </source>
</reference>
<organism evidence="1 2">
    <name type="scientific">Prosthecobacter fluviatilis</name>
    <dbReference type="NCBI Taxonomy" id="445931"/>
    <lineage>
        <taxon>Bacteria</taxon>
        <taxon>Pseudomonadati</taxon>
        <taxon>Verrucomicrobiota</taxon>
        <taxon>Verrucomicrobiia</taxon>
        <taxon>Verrucomicrobiales</taxon>
        <taxon>Verrucomicrobiaceae</taxon>
        <taxon>Prosthecobacter</taxon>
    </lineage>
</organism>
<protein>
    <submittedName>
        <fullName evidence="1">DUF6547 family protein</fullName>
    </submittedName>
</protein>
<proteinExistence type="predicted"/>
<name>A0ABW0KM66_9BACT</name>
<keyword evidence="2" id="KW-1185">Reference proteome</keyword>
<dbReference type="RefSeq" id="WP_377163325.1">
    <property type="nucleotide sequence ID" value="NZ_JBHSMQ010000001.1"/>
</dbReference>
<dbReference type="Pfam" id="PF20184">
    <property type="entry name" value="DUF6547"/>
    <property type="match status" value="1"/>
</dbReference>
<accession>A0ABW0KM66</accession>
<dbReference type="EMBL" id="JBHSMQ010000001">
    <property type="protein sequence ID" value="MFC5453848.1"/>
    <property type="molecule type" value="Genomic_DNA"/>
</dbReference>
<comment type="caution">
    <text evidence="1">The sequence shown here is derived from an EMBL/GenBank/DDBJ whole genome shotgun (WGS) entry which is preliminary data.</text>
</comment>
<sequence>MTTPSELTVYKAFIDGLISRRGTLDYRLQAFSAGEWPREHAEKLSALPEDIRDAIRSIMISTAEAATHDALAYLEEQDVRLEAGGAALPHAPFGSSLHEDWALRVQNLPWPDEEE</sequence>